<keyword evidence="1" id="KW-0444">Lipid biosynthesis</keyword>
<dbReference type="RefSeq" id="WP_133590837.1">
    <property type="nucleotide sequence ID" value="NZ_CP037953.1"/>
</dbReference>
<keyword evidence="3" id="KW-0443">Lipid metabolism</keyword>
<dbReference type="EMBL" id="SNYM01000009">
    <property type="protein sequence ID" value="TDQ47652.1"/>
    <property type="molecule type" value="Genomic_DNA"/>
</dbReference>
<keyword evidence="4" id="KW-0276">Fatty acid metabolism</keyword>
<dbReference type="OrthoDB" id="8442777at2"/>
<dbReference type="Pfam" id="PF04336">
    <property type="entry name" value="ACP_PD"/>
    <property type="match status" value="1"/>
</dbReference>
<reference evidence="5 6" key="1">
    <citation type="submission" date="2019-03" db="EMBL/GenBank/DDBJ databases">
        <title>Genomic Encyclopedia of Type Strains, Phase IV (KMG-IV): sequencing the most valuable type-strain genomes for metagenomic binning, comparative biology and taxonomic classification.</title>
        <authorList>
            <person name="Goeker M."/>
        </authorList>
    </citation>
    <scope>NUCLEOTIDE SEQUENCE [LARGE SCALE GENOMIC DNA]</scope>
    <source>
        <strain evidence="5 6">DSM 103792</strain>
    </source>
</reference>
<evidence type="ECO:0000256" key="4">
    <source>
        <dbReference type="ARBA" id="ARBA00023160"/>
    </source>
</evidence>
<dbReference type="AlphaFoldDB" id="A0A4R6ULW4"/>
<evidence type="ECO:0000313" key="6">
    <source>
        <dbReference type="Proteomes" id="UP000295375"/>
    </source>
</evidence>
<name>A0A4R6ULW4_9GAMM</name>
<comment type="caution">
    <text evidence="5">The sequence shown here is derived from an EMBL/GenBank/DDBJ whole genome shotgun (WGS) entry which is preliminary data.</text>
</comment>
<dbReference type="GO" id="GO:0006633">
    <property type="term" value="P:fatty acid biosynthetic process"/>
    <property type="evidence" value="ECO:0007669"/>
    <property type="project" value="UniProtKB-KW"/>
</dbReference>
<dbReference type="PANTHER" id="PTHR38764:SF1">
    <property type="entry name" value="ACYL CARRIER PROTEIN PHOSPHODIESTERASE"/>
    <property type="match status" value="1"/>
</dbReference>
<keyword evidence="4" id="KW-0275">Fatty acid biosynthesis</keyword>
<dbReference type="Proteomes" id="UP000295375">
    <property type="component" value="Unassembled WGS sequence"/>
</dbReference>
<evidence type="ECO:0000313" key="5">
    <source>
        <dbReference type="EMBL" id="TDQ47652.1"/>
    </source>
</evidence>
<protein>
    <submittedName>
        <fullName evidence="5">Acyl carrier protein phosphodiesterase</fullName>
    </submittedName>
</protein>
<organism evidence="5 6">
    <name type="scientific">Permianibacter aggregans</name>
    <dbReference type="NCBI Taxonomy" id="1510150"/>
    <lineage>
        <taxon>Bacteria</taxon>
        <taxon>Pseudomonadati</taxon>
        <taxon>Pseudomonadota</taxon>
        <taxon>Gammaproteobacteria</taxon>
        <taxon>Pseudomonadales</taxon>
        <taxon>Pseudomonadaceae</taxon>
        <taxon>Permianibacter</taxon>
    </lineage>
</organism>
<accession>A0A4R6ULW4</accession>
<gene>
    <name evidence="5" type="ORF">EV696_10956</name>
</gene>
<keyword evidence="6" id="KW-1185">Reference proteome</keyword>
<dbReference type="InterPro" id="IPR007431">
    <property type="entry name" value="ACP_PD"/>
</dbReference>
<dbReference type="GO" id="GO:0008770">
    <property type="term" value="F:[acyl-carrier-protein] phosphodiesterase activity"/>
    <property type="evidence" value="ECO:0007669"/>
    <property type="project" value="InterPro"/>
</dbReference>
<evidence type="ECO:0000256" key="3">
    <source>
        <dbReference type="ARBA" id="ARBA00023098"/>
    </source>
</evidence>
<sequence length="196" mass="22350">MNYLAHCCLVPATPEALAGSLLGDVIHGPDLSHLPAEIERAVRLHRFVDRWTDEHPENLAARSLFKPPLRRFAGIIIDMAYDHFLARNFAALEDRNLLAFSAQVYAALHQYQSLAPARGQARLRYIIDTDLLNQYWHWPSVQKALRGIGSRFSRPTPLTTHVDEITPLLPTLDEHFQRFYPALKIEAAKQWHKLGA</sequence>
<keyword evidence="2" id="KW-0378">Hydrolase</keyword>
<evidence type="ECO:0000256" key="2">
    <source>
        <dbReference type="ARBA" id="ARBA00022801"/>
    </source>
</evidence>
<evidence type="ECO:0000256" key="1">
    <source>
        <dbReference type="ARBA" id="ARBA00022516"/>
    </source>
</evidence>
<proteinExistence type="predicted"/>
<dbReference type="PANTHER" id="PTHR38764">
    <property type="entry name" value="ACYL CARRIER PROTEIN PHOSPHODIESTERASE"/>
    <property type="match status" value="1"/>
</dbReference>